<feature type="domain" description="Methuselah N-terminal" evidence="10">
    <location>
        <begin position="57"/>
        <end position="160"/>
    </location>
</feature>
<accession>A0AAW1M185</accession>
<comment type="caution">
    <text evidence="11">The sequence shown here is derived from an EMBL/GenBank/DDBJ whole genome shotgun (WGS) entry which is preliminary data.</text>
</comment>
<evidence type="ECO:0000313" key="12">
    <source>
        <dbReference type="Proteomes" id="UP001458880"/>
    </source>
</evidence>
<dbReference type="InterPro" id="IPR036272">
    <property type="entry name" value="Methuselah_N_sf"/>
</dbReference>
<keyword evidence="4 9" id="KW-0732">Signal</keyword>
<protein>
    <submittedName>
        <fullName evidence="11">Methuselah N-terminus</fullName>
    </submittedName>
</protein>
<dbReference type="AlphaFoldDB" id="A0AAW1M185"/>
<dbReference type="EMBL" id="JASPKY010000073">
    <property type="protein sequence ID" value="KAK9739559.1"/>
    <property type="molecule type" value="Genomic_DNA"/>
</dbReference>
<proteinExistence type="inferred from homology"/>
<keyword evidence="6" id="KW-0297">G-protein coupled receptor</keyword>
<keyword evidence="12" id="KW-1185">Reference proteome</keyword>
<comment type="subcellular location">
    <subcellularLocation>
        <location evidence="1">Endomembrane system</location>
        <topology evidence="1">Multi-pass membrane protein</topology>
    </subcellularLocation>
</comment>
<dbReference type="InterPro" id="IPR051384">
    <property type="entry name" value="Mth_GPCR"/>
</dbReference>
<dbReference type="Proteomes" id="UP001458880">
    <property type="component" value="Unassembled WGS sequence"/>
</dbReference>
<evidence type="ECO:0000256" key="8">
    <source>
        <dbReference type="ARBA" id="ARBA00023224"/>
    </source>
</evidence>
<dbReference type="GO" id="GO:0005886">
    <property type="term" value="C:plasma membrane"/>
    <property type="evidence" value="ECO:0007669"/>
    <property type="project" value="TreeGrafter"/>
</dbReference>
<evidence type="ECO:0000256" key="7">
    <source>
        <dbReference type="ARBA" id="ARBA00023170"/>
    </source>
</evidence>
<evidence type="ECO:0000256" key="9">
    <source>
        <dbReference type="SAM" id="SignalP"/>
    </source>
</evidence>
<dbReference type="InterPro" id="IPR010596">
    <property type="entry name" value="Methuselah_N_dom"/>
</dbReference>
<dbReference type="SUPFAM" id="SSF63877">
    <property type="entry name" value="Methuselah ectodomain"/>
    <property type="match status" value="1"/>
</dbReference>
<evidence type="ECO:0000313" key="11">
    <source>
        <dbReference type="EMBL" id="KAK9739559.1"/>
    </source>
</evidence>
<keyword evidence="3" id="KW-0812">Transmembrane</keyword>
<dbReference type="GO" id="GO:0008528">
    <property type="term" value="F:G protein-coupled peptide receptor activity"/>
    <property type="evidence" value="ECO:0007669"/>
    <property type="project" value="TreeGrafter"/>
</dbReference>
<dbReference type="GO" id="GO:0012505">
    <property type="term" value="C:endomembrane system"/>
    <property type="evidence" value="ECO:0007669"/>
    <property type="project" value="UniProtKB-SubCell"/>
</dbReference>
<evidence type="ECO:0000256" key="3">
    <source>
        <dbReference type="ARBA" id="ARBA00022692"/>
    </source>
</evidence>
<evidence type="ECO:0000259" key="10">
    <source>
        <dbReference type="Pfam" id="PF06652"/>
    </source>
</evidence>
<keyword evidence="8" id="KW-0807">Transducer</keyword>
<gene>
    <name evidence="11" type="ORF">QE152_g8871</name>
</gene>
<name>A0AAW1M185_POPJA</name>
<keyword evidence="5" id="KW-1133">Transmembrane helix</keyword>
<keyword evidence="5" id="KW-0472">Membrane</keyword>
<reference evidence="11 12" key="1">
    <citation type="journal article" date="2024" name="BMC Genomics">
        <title>De novo assembly and annotation of Popillia japonica's genome with initial clues to its potential as an invasive pest.</title>
        <authorList>
            <person name="Cucini C."/>
            <person name="Boschi S."/>
            <person name="Funari R."/>
            <person name="Cardaioli E."/>
            <person name="Iannotti N."/>
            <person name="Marturano G."/>
            <person name="Paoli F."/>
            <person name="Bruttini M."/>
            <person name="Carapelli A."/>
            <person name="Frati F."/>
            <person name="Nardi F."/>
        </authorList>
    </citation>
    <scope>NUCLEOTIDE SEQUENCE [LARGE SCALE GENOMIC DNA]</scope>
    <source>
        <strain evidence="11">DMR45628</strain>
    </source>
</reference>
<dbReference type="PANTHER" id="PTHR47154">
    <property type="entry name" value="G-PROTEIN COUPLED RECEPTOR MTH-RELATED"/>
    <property type="match status" value="1"/>
</dbReference>
<evidence type="ECO:0000256" key="2">
    <source>
        <dbReference type="ARBA" id="ARBA00008979"/>
    </source>
</evidence>
<evidence type="ECO:0000256" key="6">
    <source>
        <dbReference type="ARBA" id="ARBA00023040"/>
    </source>
</evidence>
<dbReference type="InterPro" id="IPR023311">
    <property type="entry name" value="Methusela_ecto_dom_2"/>
</dbReference>
<dbReference type="Gene3D" id="2.170.180.11">
    <property type="entry name" value="Methuselah ectodomain, domain 2"/>
    <property type="match status" value="1"/>
</dbReference>
<dbReference type="Pfam" id="PF06652">
    <property type="entry name" value="Methuselah_N"/>
    <property type="match status" value="1"/>
</dbReference>
<comment type="similarity">
    <text evidence="2">Belongs to the G-protein coupled receptor 2 family. Mth subfamily.</text>
</comment>
<evidence type="ECO:0000256" key="4">
    <source>
        <dbReference type="ARBA" id="ARBA00022729"/>
    </source>
</evidence>
<evidence type="ECO:0000256" key="1">
    <source>
        <dbReference type="ARBA" id="ARBA00004127"/>
    </source>
</evidence>
<keyword evidence="7" id="KW-0675">Receptor</keyword>
<feature type="chain" id="PRO_5043676859" evidence="9">
    <location>
        <begin position="22"/>
        <end position="193"/>
    </location>
</feature>
<evidence type="ECO:0000256" key="5">
    <source>
        <dbReference type="ARBA" id="ARBA00022989"/>
    </source>
</evidence>
<feature type="signal peptide" evidence="9">
    <location>
        <begin position="1"/>
        <end position="21"/>
    </location>
</feature>
<organism evidence="11 12">
    <name type="scientific">Popillia japonica</name>
    <name type="common">Japanese beetle</name>
    <dbReference type="NCBI Taxonomy" id="7064"/>
    <lineage>
        <taxon>Eukaryota</taxon>
        <taxon>Metazoa</taxon>
        <taxon>Ecdysozoa</taxon>
        <taxon>Arthropoda</taxon>
        <taxon>Hexapoda</taxon>
        <taxon>Insecta</taxon>
        <taxon>Pterygota</taxon>
        <taxon>Neoptera</taxon>
        <taxon>Endopterygota</taxon>
        <taxon>Coleoptera</taxon>
        <taxon>Polyphaga</taxon>
        <taxon>Scarabaeiformia</taxon>
        <taxon>Scarabaeidae</taxon>
        <taxon>Rutelinae</taxon>
        <taxon>Popillia</taxon>
    </lineage>
</organism>
<sequence>MKFYYVLLFSVSFTIIQTCTCCPVNNLNETIDITNGTRNGDIIIYNGIYFTIDDYFHFQNKTYGCICDIKVCLPKCCGEGNRWVNNRCQKDTSIPRIPIHRGTEVLDLEENNFYLIKMGTTCDGQLTVLPGMIKSYIQENGHLHTTAGNYTNKTSYCIEGTDALDLVIIVCVPAISPSNAPQDMASSSGMSSD</sequence>
<dbReference type="PANTHER" id="PTHR47154:SF2">
    <property type="entry name" value="G-PROTEIN COUPLED RECEPTOR MTH-RELATED"/>
    <property type="match status" value="1"/>
</dbReference>